<dbReference type="Proteomes" id="UP000281094">
    <property type="component" value="Unassembled WGS sequence"/>
</dbReference>
<keyword evidence="2" id="KW-1185">Reference proteome</keyword>
<evidence type="ECO:0000313" key="2">
    <source>
        <dbReference type="Proteomes" id="UP000281094"/>
    </source>
</evidence>
<reference evidence="1 2" key="1">
    <citation type="submission" date="2018-10" db="EMBL/GenBank/DDBJ databases">
        <title>Notoacmeibacter sp. M2BS9Y-3-1, whole genome shotgun sequence.</title>
        <authorList>
            <person name="Tuo L."/>
        </authorList>
    </citation>
    <scope>NUCLEOTIDE SEQUENCE [LARGE SCALE GENOMIC DNA]</scope>
    <source>
        <strain evidence="1 2">M2BS9Y-3-1</strain>
    </source>
</reference>
<gene>
    <name evidence="1" type="ORF">D8780_01570</name>
</gene>
<name>A0A3L7J9Q6_9HYPH</name>
<evidence type="ECO:0000313" key="1">
    <source>
        <dbReference type="EMBL" id="RLQ87095.1"/>
    </source>
</evidence>
<protein>
    <submittedName>
        <fullName evidence="1">Uncharacterized protein</fullName>
    </submittedName>
</protein>
<dbReference type="RefSeq" id="WP_121644063.1">
    <property type="nucleotide sequence ID" value="NZ_RCWN01000001.1"/>
</dbReference>
<dbReference type="EMBL" id="RCWN01000001">
    <property type="protein sequence ID" value="RLQ87095.1"/>
    <property type="molecule type" value="Genomic_DNA"/>
</dbReference>
<comment type="caution">
    <text evidence="1">The sequence shown here is derived from an EMBL/GenBank/DDBJ whole genome shotgun (WGS) entry which is preliminary data.</text>
</comment>
<accession>A0A3L7J9Q6</accession>
<dbReference type="AlphaFoldDB" id="A0A3L7J9Q6"/>
<sequence length="107" mass="12270">MFNRRNIMFRAWELRNTVHNGRRWLYCNGVSRELTNGEIFSTCLRQAWAEVRRAAQIASIPAADRQAEIVSLKNEIAALSLKSFRYDIGQTERACRARIAELEAVAA</sequence>
<proteinExistence type="predicted"/>
<organism evidence="1 2">
    <name type="scientific">Notoacmeibacter ruber</name>
    <dbReference type="NCBI Taxonomy" id="2670375"/>
    <lineage>
        <taxon>Bacteria</taxon>
        <taxon>Pseudomonadati</taxon>
        <taxon>Pseudomonadota</taxon>
        <taxon>Alphaproteobacteria</taxon>
        <taxon>Hyphomicrobiales</taxon>
        <taxon>Notoacmeibacteraceae</taxon>
        <taxon>Notoacmeibacter</taxon>
    </lineage>
</organism>